<evidence type="ECO:0000313" key="4">
    <source>
        <dbReference type="WormBase" id="CBG10530"/>
    </source>
</evidence>
<reference evidence="2 3" key="1">
    <citation type="journal article" date="2003" name="PLoS Biol.">
        <title>The genome sequence of Caenorhabditis briggsae: a platform for comparative genomics.</title>
        <authorList>
            <person name="Stein L.D."/>
            <person name="Bao Z."/>
            <person name="Blasiar D."/>
            <person name="Blumenthal T."/>
            <person name="Brent M.R."/>
            <person name="Chen N."/>
            <person name="Chinwalla A."/>
            <person name="Clarke L."/>
            <person name="Clee C."/>
            <person name="Coghlan A."/>
            <person name="Coulson A."/>
            <person name="D'Eustachio P."/>
            <person name="Fitch D.H."/>
            <person name="Fulton L.A."/>
            <person name="Fulton R.E."/>
            <person name="Griffiths-Jones S."/>
            <person name="Harris T.W."/>
            <person name="Hillier L.W."/>
            <person name="Kamath R."/>
            <person name="Kuwabara P.E."/>
            <person name="Mardis E.R."/>
            <person name="Marra M.A."/>
            <person name="Miner T.L."/>
            <person name="Minx P."/>
            <person name="Mullikin J.C."/>
            <person name="Plumb R.W."/>
            <person name="Rogers J."/>
            <person name="Schein J.E."/>
            <person name="Sohrmann M."/>
            <person name="Spieth J."/>
            <person name="Stajich J.E."/>
            <person name="Wei C."/>
            <person name="Willey D."/>
            <person name="Wilson R.K."/>
            <person name="Durbin R."/>
            <person name="Waterston R.H."/>
        </authorList>
    </citation>
    <scope>NUCLEOTIDE SEQUENCE [LARGE SCALE GENOMIC DNA]</scope>
    <source>
        <strain evidence="2 3">AF16</strain>
    </source>
</reference>
<dbReference type="InParanoid" id="A8XBE8"/>
<dbReference type="CTD" id="8576864"/>
<keyword evidence="1" id="KW-0472">Membrane</keyword>
<dbReference type="KEGG" id="cbr:CBG_10530"/>
<keyword evidence="1" id="KW-0812">Transmembrane</keyword>
<dbReference type="HOGENOM" id="CLU_1230889_0_0_1"/>
<feature type="transmembrane region" description="Helical" evidence="1">
    <location>
        <begin position="197"/>
        <end position="215"/>
    </location>
</feature>
<dbReference type="RefSeq" id="XP_045094316.1">
    <property type="nucleotide sequence ID" value="XM_045236358.1"/>
</dbReference>
<proteinExistence type="predicted"/>
<dbReference type="EMBL" id="HE601209">
    <property type="protein sequence ID" value="CAP29963.2"/>
    <property type="molecule type" value="Genomic_DNA"/>
</dbReference>
<sequence>MSNNYSQKRKKTKLKRRSLEDQKVVSALGKVSCKGCRLEKWFKCKINPNLVQQKDPVKYPTDYPGYVQFCDNFDDKHRRADTLAELEAPQEIKKGTKNKSNEEIQIIQTSLDQAAEGFQVVETVIFENYRKSQVLGQKVENFLSIFDFRGIKIRDDSVKLWTNDSKPKILSSIFCTIEYTKCFQFTRMLKHWERLKLLGYIATIFIVLNMSYLDLVKKIQNSNGN</sequence>
<dbReference type="GeneID" id="8576864"/>
<evidence type="ECO:0000313" key="2">
    <source>
        <dbReference type="EMBL" id="CAP29963.2"/>
    </source>
</evidence>
<gene>
    <name evidence="2 4" type="ORF">CBG10530</name>
    <name evidence="2" type="ORF">CBG_10530</name>
</gene>
<dbReference type="AlphaFoldDB" id="A8XBE8"/>
<keyword evidence="3" id="KW-1185">Reference proteome</keyword>
<evidence type="ECO:0000256" key="1">
    <source>
        <dbReference type="SAM" id="Phobius"/>
    </source>
</evidence>
<keyword evidence="1" id="KW-1133">Transmembrane helix</keyword>
<accession>A8XBE8</accession>
<reference evidence="2 3" key="2">
    <citation type="journal article" date="2011" name="PLoS Genet.">
        <title>Caenorhabditis briggsae recombinant inbred line genotypes reveal inter-strain incompatibility and the evolution of recombination.</title>
        <authorList>
            <person name="Ross J.A."/>
            <person name="Koboldt D.C."/>
            <person name="Staisch J.E."/>
            <person name="Chamberlin H.M."/>
            <person name="Gupta B.P."/>
            <person name="Miller R.D."/>
            <person name="Baird S.E."/>
            <person name="Haag E.S."/>
        </authorList>
    </citation>
    <scope>NUCLEOTIDE SEQUENCE [LARGE SCALE GENOMIC DNA]</scope>
    <source>
        <strain evidence="2 3">AF16</strain>
    </source>
</reference>
<name>A8XBE8_CAEBR</name>
<protein>
    <submittedName>
        <fullName evidence="2">Protein CBG10530</fullName>
    </submittedName>
</protein>
<dbReference type="WormBase" id="CBG10530">
    <property type="protein sequence ID" value="CBP38200"/>
    <property type="gene ID" value="WBGene00031902"/>
</dbReference>
<dbReference type="Proteomes" id="UP000008549">
    <property type="component" value="Unassembled WGS sequence"/>
</dbReference>
<evidence type="ECO:0000313" key="3">
    <source>
        <dbReference type="Proteomes" id="UP000008549"/>
    </source>
</evidence>
<organism evidence="2 3">
    <name type="scientific">Caenorhabditis briggsae</name>
    <dbReference type="NCBI Taxonomy" id="6238"/>
    <lineage>
        <taxon>Eukaryota</taxon>
        <taxon>Metazoa</taxon>
        <taxon>Ecdysozoa</taxon>
        <taxon>Nematoda</taxon>
        <taxon>Chromadorea</taxon>
        <taxon>Rhabditida</taxon>
        <taxon>Rhabditina</taxon>
        <taxon>Rhabditomorpha</taxon>
        <taxon>Rhabditoidea</taxon>
        <taxon>Rhabditidae</taxon>
        <taxon>Peloderinae</taxon>
        <taxon>Caenorhabditis</taxon>
    </lineage>
</organism>